<name>A0ACB8TTQ9_9APHY</name>
<sequence length="222" mass="24173">SREKSIAERLAPTLRHAEEELKKAQVQAKATGWSLNVAIGAQVILGALTTGVAAATTGRQTSIATSILGGLSTLAASYLAKARGSGEPEASSLRCKDLENFVRDLQNLRLDRGYLSGNEHDEIVQNFRDRFEEIMGNNNTNGLKMMGEFVKDKMKEGYRERVAPHVPVNVQNVNIPGSWQEASERAYRDAEEQERKRVGAGAGGNVGVALGEKREGGQRPRQ</sequence>
<accession>A0ACB8TTQ9</accession>
<evidence type="ECO:0000313" key="1">
    <source>
        <dbReference type="EMBL" id="KAI0085259.1"/>
    </source>
</evidence>
<reference evidence="1" key="1">
    <citation type="journal article" date="2021" name="Environ. Microbiol.">
        <title>Gene family expansions and transcriptome signatures uncover fungal adaptations to wood decay.</title>
        <authorList>
            <person name="Hage H."/>
            <person name="Miyauchi S."/>
            <person name="Viragh M."/>
            <person name="Drula E."/>
            <person name="Min B."/>
            <person name="Chaduli D."/>
            <person name="Navarro D."/>
            <person name="Favel A."/>
            <person name="Norest M."/>
            <person name="Lesage-Meessen L."/>
            <person name="Balint B."/>
            <person name="Merenyi Z."/>
            <person name="de Eugenio L."/>
            <person name="Morin E."/>
            <person name="Martinez A.T."/>
            <person name="Baldrian P."/>
            <person name="Stursova M."/>
            <person name="Martinez M.J."/>
            <person name="Novotny C."/>
            <person name="Magnuson J.K."/>
            <person name="Spatafora J.W."/>
            <person name="Maurice S."/>
            <person name="Pangilinan J."/>
            <person name="Andreopoulos W."/>
            <person name="LaButti K."/>
            <person name="Hundley H."/>
            <person name="Na H."/>
            <person name="Kuo A."/>
            <person name="Barry K."/>
            <person name="Lipzen A."/>
            <person name="Henrissat B."/>
            <person name="Riley R."/>
            <person name="Ahrendt S."/>
            <person name="Nagy L.G."/>
            <person name="Grigoriev I.V."/>
            <person name="Martin F."/>
            <person name="Rosso M.N."/>
        </authorList>
    </citation>
    <scope>NUCLEOTIDE SEQUENCE</scope>
    <source>
        <strain evidence="1">CBS 384.51</strain>
    </source>
</reference>
<proteinExistence type="predicted"/>
<feature type="non-terminal residue" evidence="1">
    <location>
        <position position="1"/>
    </location>
</feature>
<comment type="caution">
    <text evidence="1">The sequence shown here is derived from an EMBL/GenBank/DDBJ whole genome shotgun (WGS) entry which is preliminary data.</text>
</comment>
<protein>
    <submittedName>
        <fullName evidence="1">Uncharacterized protein</fullName>
    </submittedName>
</protein>
<dbReference type="EMBL" id="MU274933">
    <property type="protein sequence ID" value="KAI0085259.1"/>
    <property type="molecule type" value="Genomic_DNA"/>
</dbReference>
<gene>
    <name evidence="1" type="ORF">BDY19DRAFT_896981</name>
</gene>
<evidence type="ECO:0000313" key="2">
    <source>
        <dbReference type="Proteomes" id="UP001055072"/>
    </source>
</evidence>
<dbReference type="Proteomes" id="UP001055072">
    <property type="component" value="Unassembled WGS sequence"/>
</dbReference>
<keyword evidence="2" id="KW-1185">Reference proteome</keyword>
<organism evidence="1 2">
    <name type="scientific">Irpex rosettiformis</name>
    <dbReference type="NCBI Taxonomy" id="378272"/>
    <lineage>
        <taxon>Eukaryota</taxon>
        <taxon>Fungi</taxon>
        <taxon>Dikarya</taxon>
        <taxon>Basidiomycota</taxon>
        <taxon>Agaricomycotina</taxon>
        <taxon>Agaricomycetes</taxon>
        <taxon>Polyporales</taxon>
        <taxon>Irpicaceae</taxon>
        <taxon>Irpex</taxon>
    </lineage>
</organism>